<keyword evidence="2" id="KW-1185">Reference proteome</keyword>
<protein>
    <submittedName>
        <fullName evidence="1">SRPBCC family protein</fullName>
    </submittedName>
</protein>
<dbReference type="SUPFAM" id="SSF55961">
    <property type="entry name" value="Bet v1-like"/>
    <property type="match status" value="1"/>
</dbReference>
<evidence type="ECO:0000313" key="1">
    <source>
        <dbReference type="EMBL" id="MFB9860184.1"/>
    </source>
</evidence>
<proteinExistence type="predicted"/>
<dbReference type="RefSeq" id="WP_380569780.1">
    <property type="nucleotide sequence ID" value="NZ_JBHMAH010000009.1"/>
</dbReference>
<evidence type="ECO:0000313" key="2">
    <source>
        <dbReference type="Proteomes" id="UP001589740"/>
    </source>
</evidence>
<reference evidence="1 2" key="1">
    <citation type="submission" date="2024-09" db="EMBL/GenBank/DDBJ databases">
        <authorList>
            <person name="Sun Q."/>
            <person name="Mori K."/>
        </authorList>
    </citation>
    <scope>NUCLEOTIDE SEQUENCE [LARGE SCALE GENOMIC DNA]</scope>
    <source>
        <strain evidence="1 2">JCM 12822</strain>
    </source>
</reference>
<dbReference type="Proteomes" id="UP001589740">
    <property type="component" value="Unassembled WGS sequence"/>
</dbReference>
<dbReference type="Gene3D" id="3.30.530.20">
    <property type="match status" value="1"/>
</dbReference>
<accession>A0ABV5Z264</accession>
<dbReference type="InterPro" id="IPR019587">
    <property type="entry name" value="Polyketide_cyclase/dehydratase"/>
</dbReference>
<name>A0ABV5Z264_9STAP</name>
<dbReference type="Pfam" id="PF10604">
    <property type="entry name" value="Polyketide_cyc2"/>
    <property type="match status" value="1"/>
</dbReference>
<comment type="caution">
    <text evidence="1">The sequence shown here is derived from an EMBL/GenBank/DDBJ whole genome shotgun (WGS) entry which is preliminary data.</text>
</comment>
<dbReference type="CDD" id="cd07812">
    <property type="entry name" value="SRPBCC"/>
    <property type="match status" value="1"/>
</dbReference>
<gene>
    <name evidence="1" type="ORF">ACFFLE_03570</name>
</gene>
<dbReference type="InterPro" id="IPR023393">
    <property type="entry name" value="START-like_dom_sf"/>
</dbReference>
<sequence length="145" mass="16771">MELYHFEEEMSGTPERLFTIVNDDEELKSWSPIFEGNDYLTEAERGVGARFITKLKVLNRTYRFRSEITEYEKNQHVEVKTVLKQGVIVSTFKLDSATAHTTMVQVTSTFDPGKRKYAFMLKGVKPVIKQVLDRQMKKLGDMAGR</sequence>
<dbReference type="EMBL" id="JBHMAH010000009">
    <property type="protein sequence ID" value="MFB9860184.1"/>
    <property type="molecule type" value="Genomic_DNA"/>
</dbReference>
<organism evidence="1 2">
    <name type="scientific">Salinicoccus siamensis</name>
    <dbReference type="NCBI Taxonomy" id="381830"/>
    <lineage>
        <taxon>Bacteria</taxon>
        <taxon>Bacillati</taxon>
        <taxon>Bacillota</taxon>
        <taxon>Bacilli</taxon>
        <taxon>Bacillales</taxon>
        <taxon>Staphylococcaceae</taxon>
        <taxon>Salinicoccus</taxon>
    </lineage>
</organism>